<dbReference type="Proteomes" id="UP000697127">
    <property type="component" value="Unassembled WGS sequence"/>
</dbReference>
<dbReference type="GO" id="GO:0005829">
    <property type="term" value="C:cytosol"/>
    <property type="evidence" value="ECO:0007669"/>
    <property type="project" value="TreeGrafter"/>
</dbReference>
<gene>
    <name evidence="12" type="primary">TPI1</name>
    <name evidence="12" type="ORF">C6P40_003981</name>
</gene>
<dbReference type="OrthoDB" id="6715177at2759"/>
<evidence type="ECO:0000256" key="8">
    <source>
        <dbReference type="ARBA" id="ARBA00022432"/>
    </source>
</evidence>
<dbReference type="PROSITE" id="PS51440">
    <property type="entry name" value="TIM_2"/>
    <property type="match status" value="1"/>
</dbReference>
<dbReference type="AlphaFoldDB" id="A0A9P7BHX0"/>
<protein>
    <recommendedName>
        <fullName evidence="7">Triosephosphate isomerase</fullName>
        <ecNumber evidence="6">5.3.1.1</ecNumber>
    </recommendedName>
    <alternativeName>
        <fullName evidence="11">Triose-phosphate isomerase</fullName>
    </alternativeName>
</protein>
<evidence type="ECO:0000256" key="6">
    <source>
        <dbReference type="ARBA" id="ARBA00011940"/>
    </source>
</evidence>
<keyword evidence="10 12" id="KW-0413">Isomerase</keyword>
<evidence type="ECO:0000256" key="9">
    <source>
        <dbReference type="ARBA" id="ARBA00023152"/>
    </source>
</evidence>
<dbReference type="InterPro" id="IPR020861">
    <property type="entry name" value="Triosephosphate_isomerase_AS"/>
</dbReference>
<dbReference type="InterPro" id="IPR013078">
    <property type="entry name" value="His_Pase_superF_clade-1"/>
</dbReference>
<dbReference type="InterPro" id="IPR000652">
    <property type="entry name" value="Triosephosphate_isomerase"/>
</dbReference>
<comment type="subunit">
    <text evidence="5">Homodimer.</text>
</comment>
<dbReference type="InterPro" id="IPR022896">
    <property type="entry name" value="TrioseP_Isoase_bac/euk"/>
</dbReference>
<evidence type="ECO:0000256" key="2">
    <source>
        <dbReference type="ARBA" id="ARBA00004680"/>
    </source>
</evidence>
<reference evidence="12" key="1">
    <citation type="submission" date="2020-11" db="EMBL/GenBank/DDBJ databases">
        <title>Kefir isolates.</title>
        <authorList>
            <person name="Marcisauskas S."/>
            <person name="Kim Y."/>
            <person name="Blasche S."/>
        </authorList>
    </citation>
    <scope>NUCLEOTIDE SEQUENCE</scope>
    <source>
        <strain evidence="12">Olga-1</strain>
    </source>
</reference>
<evidence type="ECO:0000256" key="3">
    <source>
        <dbReference type="ARBA" id="ARBA00004742"/>
    </source>
</evidence>
<dbReference type="SUPFAM" id="SSF53254">
    <property type="entry name" value="Phosphoglycerate mutase-like"/>
    <property type="match status" value="1"/>
</dbReference>
<keyword evidence="9" id="KW-0324">Glycolysis</keyword>
<dbReference type="Pfam" id="PF00300">
    <property type="entry name" value="His_Phos_1"/>
    <property type="match status" value="1"/>
</dbReference>
<dbReference type="PANTHER" id="PTHR21139:SF41">
    <property type="entry name" value="TRIOSEPHOSPHATE ISOMERASE"/>
    <property type="match status" value="1"/>
</dbReference>
<dbReference type="GO" id="GO:0006096">
    <property type="term" value="P:glycolytic process"/>
    <property type="evidence" value="ECO:0007669"/>
    <property type="project" value="UniProtKB-KW"/>
</dbReference>
<dbReference type="InterPro" id="IPR029033">
    <property type="entry name" value="His_PPase_superfam"/>
</dbReference>
<dbReference type="PANTHER" id="PTHR21139">
    <property type="entry name" value="TRIOSEPHOSPHATE ISOMERASE"/>
    <property type="match status" value="1"/>
</dbReference>
<dbReference type="GO" id="GO:0019563">
    <property type="term" value="P:glycerol catabolic process"/>
    <property type="evidence" value="ECO:0007669"/>
    <property type="project" value="TreeGrafter"/>
</dbReference>
<comment type="catalytic activity">
    <reaction evidence="1">
        <text>D-glyceraldehyde 3-phosphate = dihydroxyacetone phosphate</text>
        <dbReference type="Rhea" id="RHEA:18585"/>
        <dbReference type="ChEBI" id="CHEBI:57642"/>
        <dbReference type="ChEBI" id="CHEBI:59776"/>
        <dbReference type="EC" id="5.3.1.1"/>
    </reaction>
</comment>
<comment type="caution">
    <text evidence="12">The sequence shown here is derived from an EMBL/GenBank/DDBJ whole genome shotgun (WGS) entry which is preliminary data.</text>
</comment>
<dbReference type="Gene3D" id="3.40.50.1240">
    <property type="entry name" value="Phosphoglycerate mutase-like"/>
    <property type="match status" value="1"/>
</dbReference>
<accession>A0A9P7BHX0</accession>
<evidence type="ECO:0000313" key="12">
    <source>
        <dbReference type="EMBL" id="KAG0690033.1"/>
    </source>
</evidence>
<dbReference type="GO" id="GO:0006094">
    <property type="term" value="P:gluconeogenesis"/>
    <property type="evidence" value="ECO:0007669"/>
    <property type="project" value="UniProtKB-KW"/>
</dbReference>
<comment type="similarity">
    <text evidence="4">Belongs to the triosephosphate isomerase family.</text>
</comment>
<evidence type="ECO:0000256" key="10">
    <source>
        <dbReference type="ARBA" id="ARBA00023235"/>
    </source>
</evidence>
<dbReference type="HAMAP" id="MF_00147_B">
    <property type="entry name" value="TIM_B"/>
    <property type="match status" value="1"/>
</dbReference>
<dbReference type="FunFam" id="3.20.20.70:FF:000025">
    <property type="entry name" value="Triosephosphate isomerase"/>
    <property type="match status" value="1"/>
</dbReference>
<dbReference type="GO" id="GO:0046166">
    <property type="term" value="P:glyceraldehyde-3-phosphate biosynthetic process"/>
    <property type="evidence" value="ECO:0007669"/>
    <property type="project" value="TreeGrafter"/>
</dbReference>
<name>A0A9P7BHX0_9ASCO</name>
<proteinExistence type="inferred from homology"/>
<evidence type="ECO:0000256" key="11">
    <source>
        <dbReference type="ARBA" id="ARBA00031906"/>
    </source>
</evidence>
<dbReference type="InterPro" id="IPR013785">
    <property type="entry name" value="Aldolase_TIM"/>
</dbReference>
<organism evidence="12 13">
    <name type="scientific">Pichia californica</name>
    <dbReference type="NCBI Taxonomy" id="460514"/>
    <lineage>
        <taxon>Eukaryota</taxon>
        <taxon>Fungi</taxon>
        <taxon>Dikarya</taxon>
        <taxon>Ascomycota</taxon>
        <taxon>Saccharomycotina</taxon>
        <taxon>Pichiomycetes</taxon>
        <taxon>Pichiales</taxon>
        <taxon>Pichiaceae</taxon>
        <taxon>Pichia</taxon>
    </lineage>
</organism>
<evidence type="ECO:0000313" key="13">
    <source>
        <dbReference type="Proteomes" id="UP000697127"/>
    </source>
</evidence>
<dbReference type="PROSITE" id="PS00171">
    <property type="entry name" value="TIM_1"/>
    <property type="match status" value="1"/>
</dbReference>
<keyword evidence="13" id="KW-1185">Reference proteome</keyword>
<comment type="pathway">
    <text evidence="3">Carbohydrate biosynthesis; gluconeogenesis.</text>
</comment>
<comment type="pathway">
    <text evidence="2">Carbohydrate degradation; glycolysis; D-glyceraldehyde 3-phosphate from glycerone phosphate: step 1/1.</text>
</comment>
<dbReference type="EC" id="5.3.1.1" evidence="6"/>
<evidence type="ECO:0000256" key="5">
    <source>
        <dbReference type="ARBA" id="ARBA00011738"/>
    </source>
</evidence>
<dbReference type="NCBIfam" id="TIGR00419">
    <property type="entry name" value="tim"/>
    <property type="match status" value="1"/>
</dbReference>
<dbReference type="EMBL" id="PUHW01000049">
    <property type="protein sequence ID" value="KAG0690033.1"/>
    <property type="molecule type" value="Genomic_DNA"/>
</dbReference>
<dbReference type="SUPFAM" id="SSF51351">
    <property type="entry name" value="Triosephosphate isomerase (TIM)"/>
    <property type="match status" value="1"/>
</dbReference>
<dbReference type="Pfam" id="PF00121">
    <property type="entry name" value="TIM"/>
    <property type="match status" value="1"/>
</dbReference>
<evidence type="ECO:0000256" key="7">
    <source>
        <dbReference type="ARBA" id="ARBA00019397"/>
    </source>
</evidence>
<dbReference type="GO" id="GO:0004807">
    <property type="term" value="F:triose-phosphate isomerase activity"/>
    <property type="evidence" value="ECO:0007669"/>
    <property type="project" value="UniProtKB-EC"/>
</dbReference>
<keyword evidence="8" id="KW-0312">Gluconeogenesis</keyword>
<evidence type="ECO:0000256" key="1">
    <source>
        <dbReference type="ARBA" id="ARBA00000474"/>
    </source>
</evidence>
<sequence>MSSTASTSVKKKSEGNCDKTVNCYTPNHKVPLTAIGREQAYKSGIKLHDIVKNNESICFYTSPYLRTRQTLQGILKGFKEKDDGTTNREIIIHEEPRMREQDFGNFQGTPQEMKDIWIERAKYGHFFYRIPHGESAADVFDRCSSFNDTLFRQFSKDDFPDILVLVTHGIWARVFLQRWFRWSVEYFESLKNIPHCDWIILQSHEPGEDPTKVKNDGERTYTLETVLDSWNNDGNFKMNGSKASIQTIVENLNSADLPSNVEVVLCPPAPYLGYTADLNKQKIISVGAQNCYIKESGAYTGEISPLEIKDVGADWVILGHSERRTILNESDEFVAEKVAFALEKGIKVILCIGESIDEKKAGKTLDVCKRELSAVIKSVSNDSWKDIVVAYEPIWAIGTGLAATSQDAQDIHSEIRSYLKSEIGEIADSVRILYGGSANGKNAPEFKDKPDVDGFLVGGASLKPEFVSIITSRQ</sequence>
<evidence type="ECO:0000256" key="4">
    <source>
        <dbReference type="ARBA" id="ARBA00007422"/>
    </source>
</evidence>
<dbReference type="Gene3D" id="3.20.20.70">
    <property type="entry name" value="Aldolase class I"/>
    <property type="match status" value="1"/>
</dbReference>
<dbReference type="CDD" id="cd07067">
    <property type="entry name" value="HP_PGM_like"/>
    <property type="match status" value="1"/>
</dbReference>
<dbReference type="InterPro" id="IPR035990">
    <property type="entry name" value="TIM_sf"/>
</dbReference>
<dbReference type="CDD" id="cd00311">
    <property type="entry name" value="TIM"/>
    <property type="match status" value="1"/>
</dbReference>